<dbReference type="STRING" id="1111738.GCA_000427905_00216"/>
<gene>
    <name evidence="2" type="ORF">DIU77_008700</name>
    <name evidence="3" type="ORF">DIU77_14405</name>
</gene>
<dbReference type="EMBL" id="QGUI02000088">
    <property type="protein sequence ID" value="MFO7192307.1"/>
    <property type="molecule type" value="Genomic_DNA"/>
</dbReference>
<feature type="transmembrane region" description="Helical" evidence="1">
    <location>
        <begin position="272"/>
        <end position="294"/>
    </location>
</feature>
<reference evidence="2 4" key="3">
    <citation type="journal article" date="2021" name="BMC Genomics">
        <title>Genome-resolved metagenome and metatranscriptome analyses of thermophilic composting reveal key bacterial players and their metabolic interactions.</title>
        <authorList>
            <person name="Braga L.P.P."/>
            <person name="Pereira R.V."/>
            <person name="Martins L.F."/>
            <person name="Moura L.M.S."/>
            <person name="Sanchez F.B."/>
            <person name="Patane J.S.L."/>
            <person name="da Silva A.M."/>
            <person name="Setubal J.C."/>
        </authorList>
    </citation>
    <scope>NUCLEOTIDE SEQUENCE [LARGE SCALE GENOMIC DNA]</scope>
    <source>
        <strain evidence="2">ZC4RG45</strain>
    </source>
</reference>
<proteinExistence type="predicted"/>
<dbReference type="EMBL" id="QGUI01000598">
    <property type="protein sequence ID" value="PZM94346.1"/>
    <property type="molecule type" value="Genomic_DNA"/>
</dbReference>
<name>A0A2W4LFC2_9PSEU</name>
<reference evidence="3" key="2">
    <citation type="submission" date="2018-05" db="EMBL/GenBank/DDBJ databases">
        <authorList>
            <person name="Lanie J.A."/>
            <person name="Ng W.-L."/>
            <person name="Kazmierczak K.M."/>
            <person name="Andrzejewski T.M."/>
            <person name="Davidsen T.M."/>
            <person name="Wayne K.J."/>
            <person name="Tettelin H."/>
            <person name="Glass J.I."/>
            <person name="Rusch D."/>
            <person name="Podicherti R."/>
            <person name="Tsui H.-C.T."/>
            <person name="Winkler M.E."/>
        </authorList>
    </citation>
    <scope>NUCLEOTIDE SEQUENCE</scope>
    <source>
        <strain evidence="3">ZC4RG45</strain>
    </source>
</reference>
<evidence type="ECO:0000313" key="3">
    <source>
        <dbReference type="EMBL" id="PZM94346.1"/>
    </source>
</evidence>
<reference evidence="2" key="4">
    <citation type="submission" date="2023-08" db="EMBL/GenBank/DDBJ databases">
        <authorList>
            <person name="Guima S.E.S."/>
            <person name="Martins L.F."/>
            <person name="Silva A.M."/>
            <person name="Setubal J.C."/>
        </authorList>
    </citation>
    <scope>NUCLEOTIDE SEQUENCE</scope>
    <source>
        <strain evidence="2">ZC4RG45</strain>
    </source>
</reference>
<keyword evidence="1" id="KW-1133">Transmembrane helix</keyword>
<protein>
    <submittedName>
        <fullName evidence="3">ABC transporter permease</fullName>
    </submittedName>
</protein>
<evidence type="ECO:0000313" key="4">
    <source>
        <dbReference type="Proteomes" id="UP000249324"/>
    </source>
</evidence>
<dbReference type="Proteomes" id="UP000249324">
    <property type="component" value="Unassembled WGS sequence"/>
</dbReference>
<accession>A0A2W4LFC2</accession>
<evidence type="ECO:0000313" key="2">
    <source>
        <dbReference type="EMBL" id="MFO7192307.1"/>
    </source>
</evidence>
<keyword evidence="1" id="KW-0472">Membrane</keyword>
<sequence>MGRLIKAEFRKIVTTKLWLGLLLTALVVALLWAWMWSSAFDEIARDINRDLRRYAAVDLNDLSVNAIFLTRAINIATIFPMIFGGMALAVEIGRKTITTSFLTAPNRGTLLGAKAITYVLWGAIFGVVIILGASLGLLFGVGGEGMVDGEMWITIAASGLLSCVLWTLLGLGVGALIGSSVGTVVVLLVYGLLVGPGMDMTFAAISASNSEEIGPTVAGAFPNGAANGITGAAAASNIVGELEDMAGGTLPEEIVDRASSLLRFGAGALGSFGWGASVAIFLGWVLLFFGLGLARTYQRDIT</sequence>
<feature type="transmembrane region" description="Helical" evidence="1">
    <location>
        <begin position="151"/>
        <end position="169"/>
    </location>
</feature>
<feature type="transmembrane region" description="Helical" evidence="1">
    <location>
        <begin position="115"/>
        <end position="139"/>
    </location>
</feature>
<feature type="transmembrane region" description="Helical" evidence="1">
    <location>
        <begin position="176"/>
        <end position="193"/>
    </location>
</feature>
<comment type="caution">
    <text evidence="3">The sequence shown here is derived from an EMBL/GenBank/DDBJ whole genome shotgun (WGS) entry which is preliminary data.</text>
</comment>
<feature type="transmembrane region" description="Helical" evidence="1">
    <location>
        <begin position="72"/>
        <end position="94"/>
    </location>
</feature>
<dbReference type="AlphaFoldDB" id="A0A2W4LFC2"/>
<keyword evidence="1" id="KW-0812">Transmembrane</keyword>
<organism evidence="3">
    <name type="scientific">Thermocrispum agreste</name>
    <dbReference type="NCBI Taxonomy" id="37925"/>
    <lineage>
        <taxon>Bacteria</taxon>
        <taxon>Bacillati</taxon>
        <taxon>Actinomycetota</taxon>
        <taxon>Actinomycetes</taxon>
        <taxon>Pseudonocardiales</taxon>
        <taxon>Pseudonocardiaceae</taxon>
        <taxon>Thermocrispum</taxon>
    </lineage>
</organism>
<feature type="transmembrane region" description="Helical" evidence="1">
    <location>
        <begin position="12"/>
        <end position="35"/>
    </location>
</feature>
<reference evidence="2" key="1">
    <citation type="submission" date="2018-05" db="EMBL/GenBank/DDBJ databases">
        <authorList>
            <person name="Moura L."/>
            <person name="Setubal J.C."/>
        </authorList>
    </citation>
    <scope>NUCLEOTIDE SEQUENCE</scope>
    <source>
        <strain evidence="2">ZC4RG45</strain>
    </source>
</reference>
<evidence type="ECO:0000256" key="1">
    <source>
        <dbReference type="SAM" id="Phobius"/>
    </source>
</evidence>